<dbReference type="Pfam" id="PF05901">
    <property type="entry name" value="Excalibur"/>
    <property type="match status" value="1"/>
</dbReference>
<comment type="caution">
    <text evidence="3">The sequence shown here is derived from an EMBL/GenBank/DDBJ whole genome shotgun (WGS) entry which is preliminary data.</text>
</comment>
<name>A0A6I4TUM3_9SPHN</name>
<dbReference type="OrthoDB" id="5366081at2"/>
<evidence type="ECO:0000313" key="4">
    <source>
        <dbReference type="Proteomes" id="UP000469430"/>
    </source>
</evidence>
<accession>A0A6I4TUM3</accession>
<feature type="compositionally biased region" description="Basic and acidic residues" evidence="1">
    <location>
        <begin position="118"/>
        <end position="129"/>
    </location>
</feature>
<feature type="region of interest" description="Disordered" evidence="1">
    <location>
        <begin position="107"/>
        <end position="129"/>
    </location>
</feature>
<gene>
    <name evidence="3" type="ORF">GRI97_07960</name>
</gene>
<evidence type="ECO:0000256" key="1">
    <source>
        <dbReference type="SAM" id="MobiDB-lite"/>
    </source>
</evidence>
<dbReference type="InterPro" id="IPR008613">
    <property type="entry name" value="Excalibur_Ca-bd_domain"/>
</dbReference>
<dbReference type="Proteomes" id="UP000469430">
    <property type="component" value="Unassembled WGS sequence"/>
</dbReference>
<dbReference type="SMART" id="SM00894">
    <property type="entry name" value="Excalibur"/>
    <property type="match status" value="1"/>
</dbReference>
<reference evidence="3 4" key="1">
    <citation type="submission" date="2019-12" db="EMBL/GenBank/DDBJ databases">
        <title>Genomic-based taxomic classification of the family Erythrobacteraceae.</title>
        <authorList>
            <person name="Xu L."/>
        </authorList>
    </citation>
    <scope>NUCLEOTIDE SEQUENCE [LARGE SCALE GENOMIC DNA]</scope>
    <source>
        <strain evidence="3 4">S36</strain>
    </source>
</reference>
<proteinExistence type="predicted"/>
<dbReference type="EMBL" id="WTYJ01000001">
    <property type="protein sequence ID" value="MXO98920.1"/>
    <property type="molecule type" value="Genomic_DNA"/>
</dbReference>
<sequence length="129" mass="13287">MGMAEKKGNAGCIGIVALLAIGFIAGRGSVEDTSESDAVEAAVAAATYDPPAIDVIETAAAMQTDIPSPQPLYIPPPEPAYEPPARQQSFSVYYRNCSEARAAGAAPVMRGDPGYAPKLDRDGDGVGCE</sequence>
<protein>
    <recommendedName>
        <fullName evidence="2">Excalibur calcium-binding domain-containing protein</fullName>
    </recommendedName>
</protein>
<evidence type="ECO:0000313" key="3">
    <source>
        <dbReference type="EMBL" id="MXO98920.1"/>
    </source>
</evidence>
<feature type="domain" description="Excalibur calcium-binding" evidence="2">
    <location>
        <begin position="93"/>
        <end position="129"/>
    </location>
</feature>
<evidence type="ECO:0000259" key="2">
    <source>
        <dbReference type="SMART" id="SM00894"/>
    </source>
</evidence>
<organism evidence="3 4">
    <name type="scientific">Croceibacterium xixiisoli</name>
    <dbReference type="NCBI Taxonomy" id="1476466"/>
    <lineage>
        <taxon>Bacteria</taxon>
        <taxon>Pseudomonadati</taxon>
        <taxon>Pseudomonadota</taxon>
        <taxon>Alphaproteobacteria</taxon>
        <taxon>Sphingomonadales</taxon>
        <taxon>Erythrobacteraceae</taxon>
        <taxon>Croceibacterium</taxon>
    </lineage>
</organism>
<dbReference type="AlphaFoldDB" id="A0A6I4TUM3"/>
<keyword evidence="4" id="KW-1185">Reference proteome</keyword>